<evidence type="ECO:0000256" key="7">
    <source>
        <dbReference type="ARBA" id="ARBA00022989"/>
    </source>
</evidence>
<sequence length="973" mass="108881">MRLSFLVRVCRSSRDVFPRLPAKTNGSSLRSEFGLVPFRVLLHCISCRPIFAALVALCSVDVYIIPSVPTPAISDGEASFLLRSLKVLVKTSADTLGILTTRVAYFTIAMADKADQSSTTTVRPILISEKSDQARQNSQSSELSKGGIKRTQRHLDVTEDDLLEAKELAATYSLIDLRHMMQRVLKLHGRDPNFPLEVIREIEQFLKNENILANPEKHEELIDEMKIEAALITNNSPYAEVRAVVDNHDDPTTPVSTIRAWAIGIILSVACAFVNIFFSIRMPAISVTSNVPQLLAFPLGKFCEAVLPDVGFTLFGVRHSLNPGPFNKKEHMLITIMASISIGGTYTSMIIWIQALPKFFNQSWAINFGYQTLIALSTNFIGYSLAGITRRFLVYPSFCVWPEALGIIALNASFHDEANPGVAGPFKSFWKMSRLRFFCIAGGLMFIYFWVPNTLFAGLSIFAWMTWIAPDNHLLTTITGSRNGLGLNPIPTFDWNVVTFFSDPLVIPFFSTFNIFVGMFFSMFFVIGIYFSNAWYTGYLPITSNSPWDHFAKRYNVTRVLDSRGIMDIEKYQDYSPPFLSAGSIVNYMFFFGVYTASITYAILYHRLEITMGLKELWNTICRRRNTEEDRVLDVHNRLMKSYKEVPEWWYGICLILAVAVGVAGIVHYPTHTSPGTIFFGIALTIIFIVPTGIIYAMTGVQVSLNVLAEFIGGSWVEGNALAMCFFKTYGVVTCLQAQAFAKDLKLAHYLKIPPRITFFAQMVPTLATTFVAVGVLTYQITLKDVCTEKAPFRFYCPGETTFFTAAVLWGTVGPKRLWGVGGQYAATLFGFPLGVIVVLSFWALGKKYPDHRVLRQTHPVLLLLGGIKWAPYNIGYVWAAVPPAALSWLYLRKRFLGFWSKYNFVLSAALSCGIAVSGIIQFFAVAYKGYQVSWWGNNIVQSHCEDPSNTACRLKHLAKGEFFGPAPGTYNV</sequence>
<evidence type="ECO:0000256" key="2">
    <source>
        <dbReference type="ARBA" id="ARBA00008807"/>
    </source>
</evidence>
<keyword evidence="4 10" id="KW-0812">Transmembrane</keyword>
<keyword evidence="8 10" id="KW-0472">Membrane</keyword>
<feature type="transmembrane region" description="Helical" evidence="10">
    <location>
        <begin position="368"/>
        <end position="388"/>
    </location>
</feature>
<organism evidence="11 12">
    <name type="scientific">Beauveria bassiana</name>
    <name type="common">White muscardine disease fungus</name>
    <name type="synonym">Tritirachium shiotae</name>
    <dbReference type="NCBI Taxonomy" id="176275"/>
    <lineage>
        <taxon>Eukaryota</taxon>
        <taxon>Fungi</taxon>
        <taxon>Dikarya</taxon>
        <taxon>Ascomycota</taxon>
        <taxon>Pezizomycotina</taxon>
        <taxon>Sordariomycetes</taxon>
        <taxon>Hypocreomycetidae</taxon>
        <taxon>Hypocreales</taxon>
        <taxon>Cordycipitaceae</taxon>
        <taxon>Beauveria</taxon>
    </lineage>
</organism>
<evidence type="ECO:0000256" key="9">
    <source>
        <dbReference type="SAM" id="MobiDB-lite"/>
    </source>
</evidence>
<dbReference type="GO" id="GO:0035673">
    <property type="term" value="F:oligopeptide transmembrane transporter activity"/>
    <property type="evidence" value="ECO:0007669"/>
    <property type="project" value="InterPro"/>
</dbReference>
<evidence type="ECO:0000256" key="6">
    <source>
        <dbReference type="ARBA" id="ARBA00022927"/>
    </source>
</evidence>
<dbReference type="OrthoDB" id="9986677at2759"/>
<accession>A0A2S7YBQ0</accession>
<evidence type="ECO:0008006" key="13">
    <source>
        <dbReference type="Google" id="ProtNLM"/>
    </source>
</evidence>
<feature type="transmembrane region" description="Helical" evidence="10">
    <location>
        <begin position="437"/>
        <end position="465"/>
    </location>
</feature>
<evidence type="ECO:0000313" key="11">
    <source>
        <dbReference type="EMBL" id="PQK13610.1"/>
    </source>
</evidence>
<dbReference type="NCBIfam" id="TIGR00728">
    <property type="entry name" value="OPT_sfam"/>
    <property type="match status" value="1"/>
</dbReference>
<keyword evidence="5" id="KW-0571">Peptide transport</keyword>
<gene>
    <name evidence="11" type="ORF">BB8028_0004g05410</name>
</gene>
<dbReference type="GO" id="GO:0015031">
    <property type="term" value="P:protein transport"/>
    <property type="evidence" value="ECO:0007669"/>
    <property type="project" value="UniProtKB-KW"/>
</dbReference>
<keyword evidence="6" id="KW-0653">Protein transport</keyword>
<evidence type="ECO:0000256" key="1">
    <source>
        <dbReference type="ARBA" id="ARBA00004141"/>
    </source>
</evidence>
<comment type="subcellular location">
    <subcellularLocation>
        <location evidence="1">Membrane</location>
        <topology evidence="1">Multi-pass membrane protein</topology>
    </subcellularLocation>
</comment>
<feature type="transmembrane region" description="Helical" evidence="10">
    <location>
        <begin position="904"/>
        <end position="928"/>
    </location>
</feature>
<feature type="transmembrane region" description="Helical" evidence="10">
    <location>
        <begin position="333"/>
        <end position="356"/>
    </location>
</feature>
<feature type="transmembrane region" description="Helical" evidence="10">
    <location>
        <begin position="585"/>
        <end position="604"/>
    </location>
</feature>
<comment type="similarity">
    <text evidence="2">Belongs to the oligopeptide OPT transporter family.</text>
</comment>
<dbReference type="InterPro" id="IPR004648">
    <property type="entry name" value="Oligpept_transpt"/>
</dbReference>
<dbReference type="Proteomes" id="UP000237441">
    <property type="component" value="Unassembled WGS sequence"/>
</dbReference>
<evidence type="ECO:0000256" key="3">
    <source>
        <dbReference type="ARBA" id="ARBA00022448"/>
    </source>
</evidence>
<feature type="compositionally biased region" description="Polar residues" evidence="9">
    <location>
        <begin position="134"/>
        <end position="143"/>
    </location>
</feature>
<dbReference type="PANTHER" id="PTHR22601">
    <property type="entry name" value="ISP4 LIKE PROTEIN"/>
    <property type="match status" value="1"/>
</dbReference>
<dbReference type="InterPro" id="IPR004813">
    <property type="entry name" value="OPT"/>
</dbReference>
<feature type="transmembrane region" description="Helical" evidence="10">
    <location>
        <begin position="759"/>
        <end position="781"/>
    </location>
</feature>
<evidence type="ECO:0000256" key="4">
    <source>
        <dbReference type="ARBA" id="ARBA00022692"/>
    </source>
</evidence>
<feature type="transmembrane region" description="Helical" evidence="10">
    <location>
        <begin position="649"/>
        <end position="667"/>
    </location>
</feature>
<dbReference type="NCBIfam" id="TIGR00727">
    <property type="entry name" value="ISP4_OPT"/>
    <property type="match status" value="1"/>
</dbReference>
<feature type="transmembrane region" description="Helical" evidence="10">
    <location>
        <begin position="870"/>
        <end position="892"/>
    </location>
</feature>
<reference evidence="11 12" key="1">
    <citation type="submission" date="2016-07" db="EMBL/GenBank/DDBJ databases">
        <title>Comparative genomics of the entomopathogenic fungus Beauveria bassiana.</title>
        <authorList>
            <person name="Valero Jimenez C.A."/>
            <person name="Zwaan B.J."/>
            <person name="Van Kan J.A."/>
            <person name="Takken W."/>
            <person name="Debets A.J."/>
            <person name="Schoustra S.E."/>
            <person name="Koenraadt C.J."/>
        </authorList>
    </citation>
    <scope>NUCLEOTIDE SEQUENCE [LARGE SCALE GENOMIC DNA]</scope>
    <source>
        <strain evidence="11 12">ARSEF 8028</strain>
    </source>
</reference>
<keyword evidence="7 10" id="KW-1133">Transmembrane helix</keyword>
<evidence type="ECO:0000256" key="10">
    <source>
        <dbReference type="SAM" id="Phobius"/>
    </source>
</evidence>
<evidence type="ECO:0000256" key="5">
    <source>
        <dbReference type="ARBA" id="ARBA00022856"/>
    </source>
</evidence>
<evidence type="ECO:0000313" key="12">
    <source>
        <dbReference type="Proteomes" id="UP000237441"/>
    </source>
</evidence>
<feature type="transmembrane region" description="Helical" evidence="10">
    <location>
        <begin position="505"/>
        <end position="531"/>
    </location>
</feature>
<keyword evidence="3" id="KW-0813">Transport</keyword>
<dbReference type="AlphaFoldDB" id="A0A2S7YBQ0"/>
<feature type="transmembrane region" description="Helical" evidence="10">
    <location>
        <begin position="793"/>
        <end position="813"/>
    </location>
</feature>
<dbReference type="EMBL" id="JRHA01000004">
    <property type="protein sequence ID" value="PQK13610.1"/>
    <property type="molecule type" value="Genomic_DNA"/>
</dbReference>
<feature type="transmembrane region" description="Helical" evidence="10">
    <location>
        <begin position="825"/>
        <end position="845"/>
    </location>
</feature>
<dbReference type="Pfam" id="PF03169">
    <property type="entry name" value="OPT"/>
    <property type="match status" value="1"/>
</dbReference>
<feature type="transmembrane region" description="Helical" evidence="10">
    <location>
        <begin position="679"/>
        <end position="699"/>
    </location>
</feature>
<proteinExistence type="inferred from homology"/>
<comment type="caution">
    <text evidence="11">The sequence shown here is derived from an EMBL/GenBank/DDBJ whole genome shotgun (WGS) entry which is preliminary data.</text>
</comment>
<name>A0A2S7YBQ0_BEABA</name>
<evidence type="ECO:0000256" key="8">
    <source>
        <dbReference type="ARBA" id="ARBA00023136"/>
    </source>
</evidence>
<protein>
    <recommendedName>
        <fullName evidence="13">OPT oligopeptide transporter</fullName>
    </recommendedName>
</protein>
<feature type="region of interest" description="Disordered" evidence="9">
    <location>
        <begin position="128"/>
        <end position="150"/>
    </location>
</feature>
<feature type="transmembrane region" description="Helical" evidence="10">
    <location>
        <begin position="260"/>
        <end position="280"/>
    </location>
</feature>
<dbReference type="GO" id="GO:0016020">
    <property type="term" value="C:membrane"/>
    <property type="evidence" value="ECO:0007669"/>
    <property type="project" value="UniProtKB-SubCell"/>
</dbReference>